<evidence type="ECO:0000256" key="2">
    <source>
        <dbReference type="ARBA" id="ARBA00022473"/>
    </source>
</evidence>
<feature type="region of interest" description="Disordered" evidence="7">
    <location>
        <begin position="1"/>
        <end position="21"/>
    </location>
</feature>
<organism evidence="9 10">
    <name type="scientific">Buddleja alternifolia</name>
    <dbReference type="NCBI Taxonomy" id="168488"/>
    <lineage>
        <taxon>Eukaryota</taxon>
        <taxon>Viridiplantae</taxon>
        <taxon>Streptophyta</taxon>
        <taxon>Embryophyta</taxon>
        <taxon>Tracheophyta</taxon>
        <taxon>Spermatophyta</taxon>
        <taxon>Magnoliopsida</taxon>
        <taxon>eudicotyledons</taxon>
        <taxon>Gunneridae</taxon>
        <taxon>Pentapetalae</taxon>
        <taxon>asterids</taxon>
        <taxon>lamiids</taxon>
        <taxon>Lamiales</taxon>
        <taxon>Scrophulariaceae</taxon>
        <taxon>Buddlejeae</taxon>
        <taxon>Buddleja</taxon>
    </lineage>
</organism>
<dbReference type="Gene3D" id="1.10.10.60">
    <property type="entry name" value="Homeodomain-like"/>
    <property type="match status" value="1"/>
</dbReference>
<dbReference type="InterPro" id="IPR006447">
    <property type="entry name" value="Myb_dom_plants"/>
</dbReference>
<feature type="domain" description="Myb-like" evidence="8">
    <location>
        <begin position="136"/>
        <end position="187"/>
    </location>
</feature>
<evidence type="ECO:0000256" key="4">
    <source>
        <dbReference type="ARBA" id="ARBA00023015"/>
    </source>
</evidence>
<dbReference type="SUPFAM" id="SSF46689">
    <property type="entry name" value="Homeodomain-like"/>
    <property type="match status" value="1"/>
</dbReference>
<keyword evidence="2" id="KW-0217">Developmental protein</keyword>
<dbReference type="PANTHER" id="PTHR31496">
    <property type="entry name" value="TRANSCRIPTION FACTOR KAN2-RELATED"/>
    <property type="match status" value="1"/>
</dbReference>
<sequence>MINGGGRSHHQLEEQPQNPYDYHINKLSNTHLNHGDNYNSLLPDGLMIRPVKGIPLNYLNPPIFPFSRPHHHPTSSYFTNNNDHMPLLNLEPANASYTAEGYGGGGGRFDNGVIMRSGGLIVPKMGVKRRSMRAPRMRWTSTLHARFVHAVELLGGHERATPKSVLELMVVKDLTLSHVKSHLQMYRTVKTTNKPAPSSVSYFSLLELKCTLMDLVKMVSPQ</sequence>
<evidence type="ECO:0000256" key="5">
    <source>
        <dbReference type="ARBA" id="ARBA00023163"/>
    </source>
</evidence>
<evidence type="ECO:0000313" key="10">
    <source>
        <dbReference type="Proteomes" id="UP000826271"/>
    </source>
</evidence>
<dbReference type="GO" id="GO:0005634">
    <property type="term" value="C:nucleus"/>
    <property type="evidence" value="ECO:0007669"/>
    <property type="project" value="UniProtKB-SubCell"/>
</dbReference>
<evidence type="ECO:0000256" key="3">
    <source>
        <dbReference type="ARBA" id="ARBA00022782"/>
    </source>
</evidence>
<evidence type="ECO:0000259" key="8">
    <source>
        <dbReference type="Pfam" id="PF00249"/>
    </source>
</evidence>
<dbReference type="GO" id="GO:0000976">
    <property type="term" value="F:transcription cis-regulatory region binding"/>
    <property type="evidence" value="ECO:0007669"/>
    <property type="project" value="InterPro"/>
</dbReference>
<dbReference type="EMBL" id="WHWC01000011">
    <property type="protein sequence ID" value="KAG8373511.1"/>
    <property type="molecule type" value="Genomic_DNA"/>
</dbReference>
<keyword evidence="6" id="KW-0539">Nucleus</keyword>
<keyword evidence="10" id="KW-1185">Reference proteome</keyword>
<name>A0AAV6WR64_9LAMI</name>
<comment type="caution">
    <text evidence="9">The sequence shown here is derived from an EMBL/GenBank/DDBJ whole genome shotgun (WGS) entry which is preliminary data.</text>
</comment>
<reference evidence="9" key="1">
    <citation type="submission" date="2019-10" db="EMBL/GenBank/DDBJ databases">
        <authorList>
            <person name="Zhang R."/>
            <person name="Pan Y."/>
            <person name="Wang J."/>
            <person name="Ma R."/>
            <person name="Yu S."/>
        </authorList>
    </citation>
    <scope>NUCLEOTIDE SEQUENCE</scope>
    <source>
        <strain evidence="9">LA-IB0</strain>
        <tissue evidence="9">Leaf</tissue>
    </source>
</reference>
<dbReference type="InterPro" id="IPR044847">
    <property type="entry name" value="KAN_fam"/>
</dbReference>
<accession>A0AAV6WR64</accession>
<protein>
    <recommendedName>
        <fullName evidence="8">Myb-like domain-containing protein</fullName>
    </recommendedName>
</protein>
<dbReference type="Proteomes" id="UP000826271">
    <property type="component" value="Unassembled WGS sequence"/>
</dbReference>
<proteinExistence type="predicted"/>
<evidence type="ECO:0000256" key="6">
    <source>
        <dbReference type="ARBA" id="ARBA00023242"/>
    </source>
</evidence>
<dbReference type="InterPro" id="IPR001005">
    <property type="entry name" value="SANT/Myb"/>
</dbReference>
<keyword evidence="5" id="KW-0804">Transcription</keyword>
<keyword evidence="3" id="KW-0221">Differentiation</keyword>
<dbReference type="InterPro" id="IPR009057">
    <property type="entry name" value="Homeodomain-like_sf"/>
</dbReference>
<dbReference type="FunFam" id="1.10.10.60:FF:000002">
    <property type="entry name" value="Myb family transcription factor"/>
    <property type="match status" value="1"/>
</dbReference>
<gene>
    <name evidence="9" type="ORF">BUALT_Bualt11G0031800</name>
</gene>
<evidence type="ECO:0000256" key="7">
    <source>
        <dbReference type="SAM" id="MobiDB-lite"/>
    </source>
</evidence>
<dbReference type="GO" id="GO:0010158">
    <property type="term" value="P:abaxial cell fate specification"/>
    <property type="evidence" value="ECO:0007669"/>
    <property type="project" value="InterPro"/>
</dbReference>
<dbReference type="PANTHER" id="PTHR31496:SF3">
    <property type="entry name" value="TRANSCRIPTION REPRESSOR KAN1"/>
    <property type="match status" value="1"/>
</dbReference>
<dbReference type="AlphaFoldDB" id="A0AAV6WR64"/>
<comment type="subcellular location">
    <subcellularLocation>
        <location evidence="1">Nucleus</location>
    </subcellularLocation>
</comment>
<evidence type="ECO:0000313" key="9">
    <source>
        <dbReference type="EMBL" id="KAG8373511.1"/>
    </source>
</evidence>
<dbReference type="NCBIfam" id="TIGR01557">
    <property type="entry name" value="myb_SHAQKYF"/>
    <property type="match status" value="1"/>
</dbReference>
<dbReference type="GO" id="GO:0006355">
    <property type="term" value="P:regulation of DNA-templated transcription"/>
    <property type="evidence" value="ECO:0007669"/>
    <property type="project" value="InterPro"/>
</dbReference>
<evidence type="ECO:0000256" key="1">
    <source>
        <dbReference type="ARBA" id="ARBA00004123"/>
    </source>
</evidence>
<keyword evidence="4" id="KW-0805">Transcription regulation</keyword>
<dbReference type="Pfam" id="PF00249">
    <property type="entry name" value="Myb_DNA-binding"/>
    <property type="match status" value="1"/>
</dbReference>